<dbReference type="InterPro" id="IPR027409">
    <property type="entry name" value="GroEL-like_apical_dom_sf"/>
</dbReference>
<dbReference type="NCBIfam" id="NF000592">
    <property type="entry name" value="PRK00013.1"/>
    <property type="match status" value="1"/>
</dbReference>
<evidence type="ECO:0000256" key="2">
    <source>
        <dbReference type="ARBA" id="ARBA00008020"/>
    </source>
</evidence>
<organism evidence="7 8">
    <name type="scientific">Mycoplasmoides fastidiosum</name>
    <dbReference type="NCBI Taxonomy" id="92758"/>
    <lineage>
        <taxon>Bacteria</taxon>
        <taxon>Bacillati</taxon>
        <taxon>Mycoplasmatota</taxon>
        <taxon>Mycoplasmoidales</taxon>
        <taxon>Mycoplasmoidaceae</taxon>
        <taxon>Mycoplasmoides</taxon>
    </lineage>
</organism>
<dbReference type="EMBL" id="JAUSWO010000001">
    <property type="protein sequence ID" value="MDQ0513652.1"/>
    <property type="molecule type" value="Genomic_DNA"/>
</dbReference>
<sequence>MPKIILRSREARDKILSGLNLVADIIAATAGPQGRNVILQQKNLLVPLIINDGVTIAKDISLIDPFENIGAAMVQEVANTTNQDAGDGTTTATILLQALVNLAFENIEDYRDPITLKKEIAEAAQIAVGYLKELIKKIKHNEEIISVATIASANPTLARLIGKAYEIVGNDGIIKIETAQTFESSLEVNKGFEFNGGYLSRYMLTDLNQPEINWYDVKILVYNEKFHNLKAIFKILEECSRTKTKLVLIAQSFSDEIIAVLAMNKMKNILDVIAIKPVNYFSDTQLILDDLAVIIGQKPVYLETELTQLSLDDLVIVNQIKITKDQTTIIHQLADESGYHTYLQKLVNQQQQLSPKTREYDDLQNRIAALQAKIAMIKIGGQTEVEQQEKKYRIEDALNATQHAIKNGVVPGAGMSLFYVAYQLSQAYPKPNGGTEILIRALKTPALQILANAGVGSQTKRLWREDRYDDQELIQKLTSLEPWIYLNHETNKITDAWSAGIFDPYTVVLTALTKAVSVATTLMTTEAVVVEAVEKQRFVFPDIR</sequence>
<dbReference type="InterPro" id="IPR002423">
    <property type="entry name" value="Cpn60/GroEL/TCP-1"/>
</dbReference>
<comment type="similarity">
    <text evidence="1">Belongs to the chaperonin (HSP60) family.</text>
</comment>
<dbReference type="NCBIfam" id="NF009487">
    <property type="entry name" value="PRK12849.1"/>
    <property type="match status" value="1"/>
</dbReference>
<accession>A0ABU0LY60</accession>
<evidence type="ECO:0000256" key="4">
    <source>
        <dbReference type="ARBA" id="ARBA00022840"/>
    </source>
</evidence>
<dbReference type="InterPro" id="IPR027410">
    <property type="entry name" value="TCP-1-like_intermed_sf"/>
</dbReference>
<dbReference type="InterPro" id="IPR027413">
    <property type="entry name" value="GROEL-like_equatorial_sf"/>
</dbReference>
<evidence type="ECO:0000313" key="7">
    <source>
        <dbReference type="EMBL" id="MDQ0513652.1"/>
    </source>
</evidence>
<keyword evidence="8" id="KW-1185">Reference proteome</keyword>
<name>A0ABU0LY60_9BACT</name>
<evidence type="ECO:0000256" key="3">
    <source>
        <dbReference type="ARBA" id="ARBA00022741"/>
    </source>
</evidence>
<dbReference type="InterPro" id="IPR017998">
    <property type="entry name" value="Chaperone_TCP-1"/>
</dbReference>
<dbReference type="Pfam" id="PF00118">
    <property type="entry name" value="Cpn60_TCP1"/>
    <property type="match status" value="1"/>
</dbReference>
<comment type="similarity">
    <text evidence="2">Belongs to the TCP-1 chaperonin family.</text>
</comment>
<feature type="coiled-coil region" evidence="6">
    <location>
        <begin position="353"/>
        <end position="380"/>
    </location>
</feature>
<keyword evidence="5" id="KW-0143">Chaperone</keyword>
<proteinExistence type="inferred from homology"/>
<reference evidence="7" key="1">
    <citation type="submission" date="2023-07" db="EMBL/GenBank/DDBJ databases">
        <title>Genomic Encyclopedia of Type Strains, Phase IV (KMG-IV): sequencing the most valuable type-strain genomes for metagenomic binning, comparative biology and taxonomic classification.</title>
        <authorList>
            <person name="Goeker M."/>
        </authorList>
    </citation>
    <scope>NUCLEOTIDE SEQUENCE [LARGE SCALE GENOMIC DNA]</scope>
    <source>
        <strain evidence="7">DSM 21204</strain>
    </source>
</reference>
<dbReference type="RefSeq" id="WP_256547653.1">
    <property type="nucleotide sequence ID" value="NZ_CP101809.1"/>
</dbReference>
<protein>
    <submittedName>
        <fullName evidence="7">Chaperonin GroEL</fullName>
    </submittedName>
</protein>
<dbReference type="Gene3D" id="1.10.560.10">
    <property type="entry name" value="GroEL-like equatorial domain"/>
    <property type="match status" value="1"/>
</dbReference>
<evidence type="ECO:0000256" key="1">
    <source>
        <dbReference type="ARBA" id="ARBA00006607"/>
    </source>
</evidence>
<evidence type="ECO:0000313" key="8">
    <source>
        <dbReference type="Proteomes" id="UP001240643"/>
    </source>
</evidence>
<keyword evidence="4" id="KW-0067">ATP-binding</keyword>
<evidence type="ECO:0000256" key="6">
    <source>
        <dbReference type="SAM" id="Coils"/>
    </source>
</evidence>
<dbReference type="Proteomes" id="UP001240643">
    <property type="component" value="Unassembled WGS sequence"/>
</dbReference>
<comment type="caution">
    <text evidence="7">The sequence shown here is derived from an EMBL/GenBank/DDBJ whole genome shotgun (WGS) entry which is preliminary data.</text>
</comment>
<dbReference type="Gene3D" id="3.50.7.10">
    <property type="entry name" value="GroEL"/>
    <property type="match status" value="1"/>
</dbReference>
<dbReference type="SUPFAM" id="SSF52029">
    <property type="entry name" value="GroEL apical domain-like"/>
    <property type="match status" value="1"/>
</dbReference>
<keyword evidence="3" id="KW-0547">Nucleotide-binding</keyword>
<dbReference type="InterPro" id="IPR001844">
    <property type="entry name" value="Cpn60/GroEL"/>
</dbReference>
<gene>
    <name evidence="7" type="ORF">J2Z62_000090</name>
</gene>
<dbReference type="PRINTS" id="PR00304">
    <property type="entry name" value="TCOMPLEXTCP1"/>
</dbReference>
<dbReference type="Gene3D" id="3.30.260.10">
    <property type="entry name" value="TCP-1-like chaperonin intermediate domain"/>
    <property type="match status" value="1"/>
</dbReference>
<evidence type="ECO:0000256" key="5">
    <source>
        <dbReference type="ARBA" id="ARBA00023186"/>
    </source>
</evidence>
<dbReference type="PANTHER" id="PTHR45633">
    <property type="entry name" value="60 KDA HEAT SHOCK PROTEIN, MITOCHONDRIAL"/>
    <property type="match status" value="1"/>
</dbReference>
<keyword evidence="6" id="KW-0175">Coiled coil</keyword>
<dbReference type="SUPFAM" id="SSF48592">
    <property type="entry name" value="GroEL equatorial domain-like"/>
    <property type="match status" value="1"/>
</dbReference>
<dbReference type="SUPFAM" id="SSF54849">
    <property type="entry name" value="GroEL-intermediate domain like"/>
    <property type="match status" value="2"/>
</dbReference>